<organism evidence="3 4">
    <name type="scientific">Paracoccus methylovorus</name>
    <dbReference type="NCBI Taxonomy" id="2812658"/>
    <lineage>
        <taxon>Bacteria</taxon>
        <taxon>Pseudomonadati</taxon>
        <taxon>Pseudomonadota</taxon>
        <taxon>Alphaproteobacteria</taxon>
        <taxon>Rhodobacterales</taxon>
        <taxon>Paracoccaceae</taxon>
        <taxon>Paracoccus</taxon>
    </lineage>
</organism>
<accession>A0ABX7JLK7</accession>
<dbReference type="PANTHER" id="PTHR21363:SF0">
    <property type="entry name" value="PREPHENATE DEHYDROGENASE [NADP(+)]"/>
    <property type="match status" value="1"/>
</dbReference>
<reference evidence="3 4" key="1">
    <citation type="submission" date="2021-02" db="EMBL/GenBank/DDBJ databases">
        <title>Paracoccus methylovroum sp.nov., a new methanol and methylamine utilizing methylotrophic denitrifer.</title>
        <authorList>
            <person name="Timsy T."/>
            <person name="Behrendt U."/>
            <person name="Ulrich A."/>
            <person name="Spanner T."/>
            <person name="Foesel B.U."/>
            <person name="Horn M.A."/>
            <person name="Kolb S."/>
        </authorList>
    </citation>
    <scope>NUCLEOTIDE SEQUENCE [LARGE SCALE GENOMIC DNA]</scope>
    <source>
        <strain evidence="3 4">H4-D09</strain>
        <plasmid evidence="3 4">p1</plasmid>
    </source>
</reference>
<evidence type="ECO:0000313" key="3">
    <source>
        <dbReference type="EMBL" id="QRZ14401.1"/>
    </source>
</evidence>
<dbReference type="InterPro" id="IPR036291">
    <property type="entry name" value="NAD(P)-bd_dom_sf"/>
</dbReference>
<name>A0ABX7JLK7_9RHOB</name>
<proteinExistence type="predicted"/>
<geneLocation type="plasmid" evidence="3 4">
    <name>p1</name>
</geneLocation>
<dbReference type="SUPFAM" id="SSF48179">
    <property type="entry name" value="6-phosphogluconate dehydrogenase C-terminal domain-like"/>
    <property type="match status" value="1"/>
</dbReference>
<keyword evidence="4" id="KW-1185">Reference proteome</keyword>
<protein>
    <submittedName>
        <fullName evidence="3">Prephenate dehydrogenase</fullName>
    </submittedName>
</protein>
<keyword evidence="3" id="KW-0614">Plasmid</keyword>
<keyword evidence="1" id="KW-0560">Oxidoreductase</keyword>
<gene>
    <name evidence="3" type="ORF">JWJ88_13005</name>
</gene>
<evidence type="ECO:0000313" key="4">
    <source>
        <dbReference type="Proteomes" id="UP000663629"/>
    </source>
</evidence>
<dbReference type="RefSeq" id="WP_205295378.1">
    <property type="nucleotide sequence ID" value="NZ_CP070369.1"/>
</dbReference>
<dbReference type="PROSITE" id="PS51176">
    <property type="entry name" value="PDH_ADH"/>
    <property type="match status" value="1"/>
</dbReference>
<dbReference type="PANTHER" id="PTHR21363">
    <property type="entry name" value="PREPHENATE DEHYDROGENASE"/>
    <property type="match status" value="1"/>
</dbReference>
<dbReference type="InterPro" id="IPR003099">
    <property type="entry name" value="Prephen_DH"/>
</dbReference>
<dbReference type="SUPFAM" id="SSF51735">
    <property type="entry name" value="NAD(P)-binding Rossmann-fold domains"/>
    <property type="match status" value="1"/>
</dbReference>
<dbReference type="InterPro" id="IPR050812">
    <property type="entry name" value="Preph/Arog_dehydrog"/>
</dbReference>
<sequence length="252" mass="26298">MSPLPSVLIFGFGAFGRLIASAVSPHLAVAVSDPDPAAQAQARLLGHAVVGPQQAGRFDVVVLAVPVPALGECLHRLAPHLRAGQVVTDVCSVKQGPAGLMAQILPAGVQILASHPLFGPQSMPAGVAGGRVVLCPVRGTGWRRIAAFLRRVLGLKVIVTTPEEHDRQAALTQGLTHLLARAMAGFQPHPLIRTRSFDLLAEALEMVAADAPEVFDAVTCGNPHVSVIRDRFVQLLAQPALPDAGQGGDIRA</sequence>
<dbReference type="Proteomes" id="UP000663629">
    <property type="component" value="Plasmid p1"/>
</dbReference>
<dbReference type="Gene3D" id="3.40.50.720">
    <property type="entry name" value="NAD(P)-binding Rossmann-like Domain"/>
    <property type="match status" value="1"/>
</dbReference>
<evidence type="ECO:0000256" key="1">
    <source>
        <dbReference type="ARBA" id="ARBA00023002"/>
    </source>
</evidence>
<dbReference type="Pfam" id="PF02153">
    <property type="entry name" value="PDH_N"/>
    <property type="match status" value="1"/>
</dbReference>
<dbReference type="InterPro" id="IPR008927">
    <property type="entry name" value="6-PGluconate_DH-like_C_sf"/>
</dbReference>
<dbReference type="EMBL" id="CP070369">
    <property type="protein sequence ID" value="QRZ14401.1"/>
    <property type="molecule type" value="Genomic_DNA"/>
</dbReference>
<feature type="domain" description="Prephenate/arogenate dehydrogenase" evidence="2">
    <location>
        <begin position="5"/>
        <end position="252"/>
    </location>
</feature>
<evidence type="ECO:0000259" key="2">
    <source>
        <dbReference type="PROSITE" id="PS51176"/>
    </source>
</evidence>
<dbReference type="InterPro" id="IPR046826">
    <property type="entry name" value="PDH_N"/>
</dbReference>